<proteinExistence type="predicted"/>
<keyword evidence="1" id="KW-1133">Transmembrane helix</keyword>
<evidence type="ECO:0000259" key="2">
    <source>
        <dbReference type="Pfam" id="PF13127"/>
    </source>
</evidence>
<feature type="transmembrane region" description="Helical" evidence="1">
    <location>
        <begin position="39"/>
        <end position="61"/>
    </location>
</feature>
<sequence length="68" mass="7633">MRMHRSVCAMLWLSAMLCFGLKAMIGAQVDADGFLHELFFLLPLGYGLLALAVITTVILIIQRCRHQN</sequence>
<gene>
    <name evidence="3" type="ORF">ACFFGS_05415</name>
</gene>
<evidence type="ECO:0000313" key="4">
    <source>
        <dbReference type="Proteomes" id="UP001589855"/>
    </source>
</evidence>
<dbReference type="EMBL" id="JBHLUK010000054">
    <property type="protein sequence ID" value="MFC0423558.1"/>
    <property type="molecule type" value="Genomic_DNA"/>
</dbReference>
<keyword evidence="1" id="KW-0812">Transmembrane</keyword>
<evidence type="ECO:0000313" key="3">
    <source>
        <dbReference type="EMBL" id="MFC0423558.1"/>
    </source>
</evidence>
<dbReference type="RefSeq" id="WP_137645976.1">
    <property type="nucleotide sequence ID" value="NZ_BAABRM010000032.1"/>
</dbReference>
<reference evidence="3 4" key="1">
    <citation type="submission" date="2024-09" db="EMBL/GenBank/DDBJ databases">
        <authorList>
            <person name="Sun Q."/>
            <person name="Mori K."/>
        </authorList>
    </citation>
    <scope>NUCLEOTIDE SEQUENCE [LARGE SCALE GENOMIC DNA]</scope>
    <source>
        <strain evidence="3 4">TBRC 4575</strain>
    </source>
</reference>
<feature type="domain" description="DUF3955" evidence="2">
    <location>
        <begin position="7"/>
        <end position="61"/>
    </location>
</feature>
<dbReference type="Pfam" id="PF13127">
    <property type="entry name" value="DUF3955"/>
    <property type="match status" value="1"/>
</dbReference>
<dbReference type="InterPro" id="IPR025016">
    <property type="entry name" value="DUF3955"/>
</dbReference>
<name>A0ABV6K6A2_9LACO</name>
<keyword evidence="4" id="KW-1185">Reference proteome</keyword>
<evidence type="ECO:0000256" key="1">
    <source>
        <dbReference type="SAM" id="Phobius"/>
    </source>
</evidence>
<keyword evidence="1" id="KW-0472">Membrane</keyword>
<dbReference type="Proteomes" id="UP001589855">
    <property type="component" value="Unassembled WGS sequence"/>
</dbReference>
<comment type="caution">
    <text evidence="3">The sequence shown here is derived from an EMBL/GenBank/DDBJ whole genome shotgun (WGS) entry which is preliminary data.</text>
</comment>
<organism evidence="3 4">
    <name type="scientific">Lactiplantibacillus plajomi</name>
    <dbReference type="NCBI Taxonomy" id="1457217"/>
    <lineage>
        <taxon>Bacteria</taxon>
        <taxon>Bacillati</taxon>
        <taxon>Bacillota</taxon>
        <taxon>Bacilli</taxon>
        <taxon>Lactobacillales</taxon>
        <taxon>Lactobacillaceae</taxon>
        <taxon>Lactiplantibacillus</taxon>
    </lineage>
</organism>
<accession>A0ABV6K6A2</accession>
<protein>
    <submittedName>
        <fullName evidence="3">DUF3955 domain-containing protein</fullName>
    </submittedName>
</protein>